<dbReference type="InterPro" id="IPR021146">
    <property type="entry name" value="Phage_gp6-like_head-tail"/>
</dbReference>
<sequence>MDITLDEIKLQCRIDGNEEDELLKVFLRSAKAMIENHTNRKLFSELPIDNAPDNALEVGADLKIAILMLVAYLYENRSGVNELNQAKYASFPPAVKMIVERYTYIAI</sequence>
<proteinExistence type="predicted"/>
<evidence type="ECO:0000313" key="2">
    <source>
        <dbReference type="Proteomes" id="UP000254465"/>
    </source>
</evidence>
<dbReference type="Gene3D" id="1.10.3230.30">
    <property type="entry name" value="Phage gp6-like head-tail connector protein"/>
    <property type="match status" value="1"/>
</dbReference>
<gene>
    <name evidence="1" type="ORF">NCTC11296_01436</name>
</gene>
<accession>A0A377I8M4</accession>
<dbReference type="Proteomes" id="UP000254465">
    <property type="component" value="Unassembled WGS sequence"/>
</dbReference>
<dbReference type="NCBIfam" id="TIGR01560">
    <property type="entry name" value="put_DNA_pack"/>
    <property type="match status" value="1"/>
</dbReference>
<protein>
    <submittedName>
        <fullName evidence="1">Bacteriophage protein</fullName>
    </submittedName>
</protein>
<name>A0A377I8M4_AVIPA</name>
<dbReference type="CDD" id="cd08054">
    <property type="entry name" value="gp6"/>
    <property type="match status" value="1"/>
</dbReference>
<dbReference type="AlphaFoldDB" id="A0A377I8M4"/>
<reference evidence="1 2" key="1">
    <citation type="submission" date="2018-06" db="EMBL/GenBank/DDBJ databases">
        <authorList>
            <consortium name="Pathogen Informatics"/>
            <person name="Doyle S."/>
        </authorList>
    </citation>
    <scope>NUCLEOTIDE SEQUENCE [LARGE SCALE GENOMIC DNA]</scope>
    <source>
        <strain evidence="1 2">NCTC11296</strain>
    </source>
</reference>
<dbReference type="Pfam" id="PF05135">
    <property type="entry name" value="Phage_connect_1"/>
    <property type="match status" value="1"/>
</dbReference>
<evidence type="ECO:0000313" key="1">
    <source>
        <dbReference type="EMBL" id="STO71533.1"/>
    </source>
</evidence>
<dbReference type="EMBL" id="UGHK01000002">
    <property type="protein sequence ID" value="STO71533.1"/>
    <property type="molecule type" value="Genomic_DNA"/>
</dbReference>
<organism evidence="1 2">
    <name type="scientific">Avibacterium paragallinarum</name>
    <name type="common">Haemophilus gallinarum</name>
    <dbReference type="NCBI Taxonomy" id="728"/>
    <lineage>
        <taxon>Bacteria</taxon>
        <taxon>Pseudomonadati</taxon>
        <taxon>Pseudomonadota</taxon>
        <taxon>Gammaproteobacteria</taxon>
        <taxon>Pasteurellales</taxon>
        <taxon>Pasteurellaceae</taxon>
        <taxon>Avibacterium</taxon>
    </lineage>
</organism>
<dbReference type="InterPro" id="IPR006450">
    <property type="entry name" value="Phage_HK97_gp6-like"/>
</dbReference>
<dbReference type="RefSeq" id="WP_017806174.1">
    <property type="nucleotide sequence ID" value="NZ_PQVK01000067.1"/>
</dbReference>